<keyword evidence="6" id="KW-0349">Heme</keyword>
<comment type="subcellular location">
    <subcellularLocation>
        <location evidence="2">Cell membrane</location>
        <topology evidence="2">Multi-pass membrane protein</topology>
    </subcellularLocation>
</comment>
<evidence type="ECO:0000313" key="15">
    <source>
        <dbReference type="EMBL" id="SDD79941.1"/>
    </source>
</evidence>
<comment type="cofactor">
    <cofactor evidence="1">
        <name>heme</name>
        <dbReference type="ChEBI" id="CHEBI:30413"/>
    </cofactor>
</comment>
<gene>
    <name evidence="15" type="ORF">SAMN05421538_102455</name>
</gene>
<keyword evidence="5" id="KW-1003">Cell membrane</keyword>
<dbReference type="NCBIfam" id="TIGR01583">
    <property type="entry name" value="formate-DH-gamm"/>
    <property type="match status" value="1"/>
</dbReference>
<dbReference type="RefSeq" id="WP_090521689.1">
    <property type="nucleotide sequence ID" value="NZ_FNAH01000002.1"/>
</dbReference>
<dbReference type="OrthoDB" id="9790598at2"/>
<dbReference type="InterPro" id="IPR051817">
    <property type="entry name" value="FDH_cytochrome_b556_subunit"/>
</dbReference>
<keyword evidence="7 13" id="KW-0812">Transmembrane</keyword>
<dbReference type="GO" id="GO:0046872">
    <property type="term" value="F:metal ion binding"/>
    <property type="evidence" value="ECO:0007669"/>
    <property type="project" value="UniProtKB-KW"/>
</dbReference>
<evidence type="ECO:0000256" key="2">
    <source>
        <dbReference type="ARBA" id="ARBA00004651"/>
    </source>
</evidence>
<dbReference type="GO" id="GO:0009061">
    <property type="term" value="P:anaerobic respiration"/>
    <property type="evidence" value="ECO:0007669"/>
    <property type="project" value="TreeGrafter"/>
</dbReference>
<comment type="similarity">
    <text evidence="3">Belongs to the formate dehydrogenase gamma subunit family.</text>
</comment>
<dbReference type="PANTHER" id="PTHR30074">
    <property type="entry name" value="FORMATE DEHYDROGENASE, NITRATE-INDUCIBLE, CYTOCHROME B556 FDN SUBUNIT"/>
    <property type="match status" value="1"/>
</dbReference>
<organism evidence="15 16">
    <name type="scientific">Paracoccus isoporae</name>
    <dbReference type="NCBI Taxonomy" id="591205"/>
    <lineage>
        <taxon>Bacteria</taxon>
        <taxon>Pseudomonadati</taxon>
        <taxon>Pseudomonadota</taxon>
        <taxon>Alphaproteobacteria</taxon>
        <taxon>Rhodobacterales</taxon>
        <taxon>Paracoccaceae</taxon>
        <taxon>Paracoccus</taxon>
    </lineage>
</organism>
<evidence type="ECO:0000256" key="11">
    <source>
        <dbReference type="ARBA" id="ARBA00023004"/>
    </source>
</evidence>
<evidence type="ECO:0000256" key="3">
    <source>
        <dbReference type="ARBA" id="ARBA00010747"/>
    </source>
</evidence>
<evidence type="ECO:0000256" key="9">
    <source>
        <dbReference type="ARBA" id="ARBA00022982"/>
    </source>
</evidence>
<keyword evidence="16" id="KW-1185">Reference proteome</keyword>
<dbReference type="GO" id="GO:0036397">
    <property type="term" value="F:formate dehydrogenase (quinone) activity"/>
    <property type="evidence" value="ECO:0007669"/>
    <property type="project" value="TreeGrafter"/>
</dbReference>
<evidence type="ECO:0000256" key="5">
    <source>
        <dbReference type="ARBA" id="ARBA00022475"/>
    </source>
</evidence>
<name>A0A1G6XPP7_9RHOB</name>
<evidence type="ECO:0000313" key="16">
    <source>
        <dbReference type="Proteomes" id="UP000199344"/>
    </source>
</evidence>
<dbReference type="Gene3D" id="1.20.950.20">
    <property type="entry name" value="Transmembrane di-heme cytochromes, Chain C"/>
    <property type="match status" value="1"/>
</dbReference>
<evidence type="ECO:0000256" key="1">
    <source>
        <dbReference type="ARBA" id="ARBA00001971"/>
    </source>
</evidence>
<evidence type="ECO:0000256" key="8">
    <source>
        <dbReference type="ARBA" id="ARBA00022723"/>
    </source>
</evidence>
<dbReference type="GO" id="GO:0008863">
    <property type="term" value="F:formate dehydrogenase (NAD+) activity"/>
    <property type="evidence" value="ECO:0007669"/>
    <property type="project" value="InterPro"/>
</dbReference>
<feature type="transmembrane region" description="Helical" evidence="13">
    <location>
        <begin position="69"/>
        <end position="87"/>
    </location>
</feature>
<protein>
    <submittedName>
        <fullName evidence="15">Formate dehydrogenase subunit gamma</fullName>
    </submittedName>
</protein>
<feature type="transmembrane region" description="Helical" evidence="13">
    <location>
        <begin position="33"/>
        <end position="57"/>
    </location>
</feature>
<dbReference type="GO" id="GO:0015944">
    <property type="term" value="P:formate oxidation"/>
    <property type="evidence" value="ECO:0007669"/>
    <property type="project" value="TreeGrafter"/>
</dbReference>
<dbReference type="Proteomes" id="UP000199344">
    <property type="component" value="Unassembled WGS sequence"/>
</dbReference>
<proteinExistence type="inferred from homology"/>
<dbReference type="GO" id="GO:0009326">
    <property type="term" value="C:formate dehydrogenase complex"/>
    <property type="evidence" value="ECO:0007669"/>
    <property type="project" value="InterPro"/>
</dbReference>
<keyword evidence="8" id="KW-0479">Metal-binding</keyword>
<feature type="transmembrane region" description="Helical" evidence="13">
    <location>
        <begin position="164"/>
        <end position="188"/>
    </location>
</feature>
<dbReference type="AlphaFoldDB" id="A0A1G6XPP7"/>
<sequence>MAEREYSESTDRIVATEPVEIRRYATHTRINHWFTAILIVLLILSGFALFHPSLFFLTALFGGGQAARFIHPIFGVVACISFLLLFLQLWKLNLMRREDITWARNINEMLAGNEEKLPELGKYNFGQKVVFWGMFWLLLAMVVSGVMIWQQFFPSLVSIEVRRWAVAIHALSAVLSVLIIIVHVYASLWTRGTLRAMVGGRVSGGWAWKHHRKWLREVARRQDTPPAE</sequence>
<keyword evidence="9" id="KW-0249">Electron transport</keyword>
<feature type="domain" description="Cytochrome b561 bacterial/Ni-hydrogenase" evidence="14">
    <location>
        <begin position="23"/>
        <end position="200"/>
    </location>
</feature>
<keyword evidence="4" id="KW-0813">Transport</keyword>
<dbReference type="InterPro" id="IPR016174">
    <property type="entry name" value="Di-haem_cyt_TM"/>
</dbReference>
<dbReference type="EMBL" id="FNAH01000002">
    <property type="protein sequence ID" value="SDD79941.1"/>
    <property type="molecule type" value="Genomic_DNA"/>
</dbReference>
<dbReference type="PANTHER" id="PTHR30074:SF5">
    <property type="entry name" value="FORMATE DEHYDROGENASE, NITRATE-INDUCIBLE, CYTOCHROME B556(FDN) SUBUNIT"/>
    <property type="match status" value="1"/>
</dbReference>
<dbReference type="InterPro" id="IPR006471">
    <property type="entry name" value="Formate_DH_gsu"/>
</dbReference>
<keyword evidence="12 13" id="KW-0472">Membrane</keyword>
<evidence type="ECO:0000256" key="6">
    <source>
        <dbReference type="ARBA" id="ARBA00022617"/>
    </source>
</evidence>
<evidence type="ECO:0000256" key="12">
    <source>
        <dbReference type="ARBA" id="ARBA00023136"/>
    </source>
</evidence>
<accession>A0A1G6XPP7</accession>
<evidence type="ECO:0000256" key="10">
    <source>
        <dbReference type="ARBA" id="ARBA00022989"/>
    </source>
</evidence>
<reference evidence="15 16" key="1">
    <citation type="submission" date="2016-10" db="EMBL/GenBank/DDBJ databases">
        <authorList>
            <person name="de Groot N.N."/>
        </authorList>
    </citation>
    <scope>NUCLEOTIDE SEQUENCE [LARGE SCALE GENOMIC DNA]</scope>
    <source>
        <strain evidence="15 16">DSM 22220</strain>
    </source>
</reference>
<evidence type="ECO:0000256" key="4">
    <source>
        <dbReference type="ARBA" id="ARBA00022448"/>
    </source>
</evidence>
<dbReference type="GO" id="GO:0005886">
    <property type="term" value="C:plasma membrane"/>
    <property type="evidence" value="ECO:0007669"/>
    <property type="project" value="UniProtKB-SubCell"/>
</dbReference>
<dbReference type="STRING" id="591205.SAMN05421538_102455"/>
<dbReference type="Pfam" id="PF01292">
    <property type="entry name" value="Ni_hydr_CYTB"/>
    <property type="match status" value="1"/>
</dbReference>
<dbReference type="InterPro" id="IPR011577">
    <property type="entry name" value="Cyt_b561_bac/Ni-Hgenase"/>
</dbReference>
<evidence type="ECO:0000256" key="13">
    <source>
        <dbReference type="SAM" id="Phobius"/>
    </source>
</evidence>
<dbReference type="SUPFAM" id="SSF81342">
    <property type="entry name" value="Transmembrane di-heme cytochromes"/>
    <property type="match status" value="1"/>
</dbReference>
<keyword evidence="10 13" id="KW-1133">Transmembrane helix</keyword>
<feature type="transmembrane region" description="Helical" evidence="13">
    <location>
        <begin position="129"/>
        <end position="152"/>
    </location>
</feature>
<evidence type="ECO:0000259" key="14">
    <source>
        <dbReference type="Pfam" id="PF01292"/>
    </source>
</evidence>
<dbReference type="GO" id="GO:0022904">
    <property type="term" value="P:respiratory electron transport chain"/>
    <property type="evidence" value="ECO:0007669"/>
    <property type="project" value="InterPro"/>
</dbReference>
<evidence type="ECO:0000256" key="7">
    <source>
        <dbReference type="ARBA" id="ARBA00022692"/>
    </source>
</evidence>
<dbReference type="GO" id="GO:0009055">
    <property type="term" value="F:electron transfer activity"/>
    <property type="evidence" value="ECO:0007669"/>
    <property type="project" value="InterPro"/>
</dbReference>
<keyword evidence="11" id="KW-0408">Iron</keyword>